<protein>
    <submittedName>
        <fullName evidence="2">Uncharacterized protein</fullName>
    </submittedName>
</protein>
<evidence type="ECO:0000313" key="3">
    <source>
        <dbReference type="Proteomes" id="UP000238479"/>
    </source>
</evidence>
<dbReference type="Proteomes" id="UP000238479">
    <property type="component" value="Chromosome 7"/>
</dbReference>
<feature type="region of interest" description="Disordered" evidence="1">
    <location>
        <begin position="1"/>
        <end position="21"/>
    </location>
</feature>
<evidence type="ECO:0000256" key="1">
    <source>
        <dbReference type="SAM" id="MobiDB-lite"/>
    </source>
</evidence>
<keyword evidence="3" id="KW-1185">Reference proteome</keyword>
<sequence length="80" mass="9070">MQRATPPRTSSQTFKRENPGHKSSFTLLFSPFLSSLDTSVCLRSPKRLVRDLRSKKFLHQSCSSMYPLSSLKILAPLESI</sequence>
<evidence type="ECO:0000313" key="2">
    <source>
        <dbReference type="EMBL" id="PRQ21576.1"/>
    </source>
</evidence>
<accession>A0A2P6PI12</accession>
<dbReference type="AlphaFoldDB" id="A0A2P6PI12"/>
<organism evidence="2 3">
    <name type="scientific">Rosa chinensis</name>
    <name type="common">China rose</name>
    <dbReference type="NCBI Taxonomy" id="74649"/>
    <lineage>
        <taxon>Eukaryota</taxon>
        <taxon>Viridiplantae</taxon>
        <taxon>Streptophyta</taxon>
        <taxon>Embryophyta</taxon>
        <taxon>Tracheophyta</taxon>
        <taxon>Spermatophyta</taxon>
        <taxon>Magnoliopsida</taxon>
        <taxon>eudicotyledons</taxon>
        <taxon>Gunneridae</taxon>
        <taxon>Pentapetalae</taxon>
        <taxon>rosids</taxon>
        <taxon>fabids</taxon>
        <taxon>Rosales</taxon>
        <taxon>Rosaceae</taxon>
        <taxon>Rosoideae</taxon>
        <taxon>Rosoideae incertae sedis</taxon>
        <taxon>Rosa</taxon>
    </lineage>
</organism>
<dbReference type="EMBL" id="PDCK01000045">
    <property type="protein sequence ID" value="PRQ21576.1"/>
    <property type="molecule type" value="Genomic_DNA"/>
</dbReference>
<dbReference type="Gramene" id="PRQ21576">
    <property type="protein sequence ID" value="PRQ21576"/>
    <property type="gene ID" value="RchiOBHm_Chr7g0240751"/>
</dbReference>
<name>A0A2P6PI12_ROSCH</name>
<proteinExistence type="predicted"/>
<reference evidence="2 3" key="1">
    <citation type="journal article" date="2018" name="Nat. Genet.">
        <title>The Rosa genome provides new insights in the design of modern roses.</title>
        <authorList>
            <person name="Bendahmane M."/>
        </authorList>
    </citation>
    <scope>NUCLEOTIDE SEQUENCE [LARGE SCALE GENOMIC DNA]</scope>
    <source>
        <strain evidence="3">cv. Old Blush</strain>
    </source>
</reference>
<comment type="caution">
    <text evidence="2">The sequence shown here is derived from an EMBL/GenBank/DDBJ whole genome shotgun (WGS) entry which is preliminary data.</text>
</comment>
<gene>
    <name evidence="2" type="ORF">RchiOBHm_Chr7g0240751</name>
</gene>